<gene>
    <name evidence="2" type="ORF">SEMRO_582_G170550.1</name>
</gene>
<protein>
    <submittedName>
        <fullName evidence="2">Uncharacterized protein</fullName>
    </submittedName>
</protein>
<accession>A0A9N8E5W7</accession>
<comment type="caution">
    <text evidence="2">The sequence shown here is derived from an EMBL/GenBank/DDBJ whole genome shotgun (WGS) entry which is preliminary data.</text>
</comment>
<evidence type="ECO:0000313" key="3">
    <source>
        <dbReference type="Proteomes" id="UP001153069"/>
    </source>
</evidence>
<reference evidence="2" key="1">
    <citation type="submission" date="2020-06" db="EMBL/GenBank/DDBJ databases">
        <authorList>
            <consortium name="Plant Systems Biology data submission"/>
        </authorList>
    </citation>
    <scope>NUCLEOTIDE SEQUENCE</scope>
    <source>
        <strain evidence="2">D6</strain>
    </source>
</reference>
<dbReference type="Proteomes" id="UP001153069">
    <property type="component" value="Unassembled WGS sequence"/>
</dbReference>
<dbReference type="AlphaFoldDB" id="A0A9N8E5W7"/>
<evidence type="ECO:0000313" key="2">
    <source>
        <dbReference type="EMBL" id="CAB9513284.1"/>
    </source>
</evidence>
<organism evidence="2 3">
    <name type="scientific">Seminavis robusta</name>
    <dbReference type="NCBI Taxonomy" id="568900"/>
    <lineage>
        <taxon>Eukaryota</taxon>
        <taxon>Sar</taxon>
        <taxon>Stramenopiles</taxon>
        <taxon>Ochrophyta</taxon>
        <taxon>Bacillariophyta</taxon>
        <taxon>Bacillariophyceae</taxon>
        <taxon>Bacillariophycidae</taxon>
        <taxon>Naviculales</taxon>
        <taxon>Naviculaceae</taxon>
        <taxon>Seminavis</taxon>
    </lineage>
</organism>
<keyword evidence="3" id="KW-1185">Reference proteome</keyword>
<evidence type="ECO:0000256" key="1">
    <source>
        <dbReference type="SAM" id="MobiDB-lite"/>
    </source>
</evidence>
<name>A0A9N8E5W7_9STRA</name>
<dbReference type="EMBL" id="CAICTM010000581">
    <property type="protein sequence ID" value="CAB9513284.1"/>
    <property type="molecule type" value="Genomic_DNA"/>
</dbReference>
<sequence>MGRQERFNDLQARGVSPALIEEMEMARGETTQVGVSMGLYCSGGDVEIYLDHEWSSAYPIPTFELLEKVLVELFQKRYRKSLCLTFSALFHRAFPGDAFDMPEFCRVLKRGTDKLDDVHICYIGGRILDDDLTMLLDNMQHNNMTIGYFGLGFCGDLEYPKFFRRLQELDVDYLELWRQCDEGERTETGMEMTEAFFAQLGEFIRGSCHLEDLILAEFCCQEAHHWAPVVAAIQDHPSLTFLLIPFPTTTSPPDAPNDKGCKFAPAVEDKILNRLAINRAKKALLLDDQQSRPSLEQFVDTLVENRFNVGCLDHILRNVDPHVYSPAAIQAAQSHADKKPQQNKAHVSKEEWELEKRLDQEIRSKTFRYMSEGDTEEYLIIDV</sequence>
<proteinExistence type="predicted"/>
<feature type="region of interest" description="Disordered" evidence="1">
    <location>
        <begin position="330"/>
        <end position="350"/>
    </location>
</feature>